<accession>A0A2N9IFB7</accession>
<gene>
    <name evidence="1" type="ORF">FSB_LOCUS52388</name>
</gene>
<proteinExistence type="predicted"/>
<dbReference type="AlphaFoldDB" id="A0A2N9IFB7"/>
<dbReference type="EMBL" id="OIVN01005913">
    <property type="protein sequence ID" value="SPD24506.1"/>
    <property type="molecule type" value="Genomic_DNA"/>
</dbReference>
<name>A0A2N9IFB7_FAGSY</name>
<organism evidence="1">
    <name type="scientific">Fagus sylvatica</name>
    <name type="common">Beechnut</name>
    <dbReference type="NCBI Taxonomy" id="28930"/>
    <lineage>
        <taxon>Eukaryota</taxon>
        <taxon>Viridiplantae</taxon>
        <taxon>Streptophyta</taxon>
        <taxon>Embryophyta</taxon>
        <taxon>Tracheophyta</taxon>
        <taxon>Spermatophyta</taxon>
        <taxon>Magnoliopsida</taxon>
        <taxon>eudicotyledons</taxon>
        <taxon>Gunneridae</taxon>
        <taxon>Pentapetalae</taxon>
        <taxon>rosids</taxon>
        <taxon>fabids</taxon>
        <taxon>Fagales</taxon>
        <taxon>Fagaceae</taxon>
        <taxon>Fagus</taxon>
    </lineage>
</organism>
<sequence>MRPTTARASRGRVCHVCVWRSASPLAASDQPFSINVEDMDKRIEARIDGELLNGVSFLSLATMNKTITFSLLNETHIYTEESARFMHGHRVAYRR</sequence>
<evidence type="ECO:0000313" key="1">
    <source>
        <dbReference type="EMBL" id="SPD24506.1"/>
    </source>
</evidence>
<reference evidence="1" key="1">
    <citation type="submission" date="2018-02" db="EMBL/GenBank/DDBJ databases">
        <authorList>
            <person name="Cohen D.B."/>
            <person name="Kent A.D."/>
        </authorList>
    </citation>
    <scope>NUCLEOTIDE SEQUENCE</scope>
</reference>
<protein>
    <submittedName>
        <fullName evidence="1">Uncharacterized protein</fullName>
    </submittedName>
</protein>